<feature type="chain" id="PRO_5029747375" evidence="2">
    <location>
        <begin position="23"/>
        <end position="172"/>
    </location>
</feature>
<evidence type="ECO:0000256" key="2">
    <source>
        <dbReference type="SAM" id="SignalP"/>
    </source>
</evidence>
<dbReference type="AlphaFoldDB" id="A0A7J6S3H3"/>
<dbReference type="Proteomes" id="UP000553632">
    <property type="component" value="Unassembled WGS sequence"/>
</dbReference>
<reference evidence="3 4" key="1">
    <citation type="submission" date="2020-04" db="EMBL/GenBank/DDBJ databases">
        <title>Perkinsus olseni comparative genomics.</title>
        <authorList>
            <person name="Bogema D.R."/>
        </authorList>
    </citation>
    <scope>NUCLEOTIDE SEQUENCE [LARGE SCALE GENOMIC DNA]</scope>
    <source>
        <strain evidence="3 4">ATCC PRA-207</strain>
    </source>
</reference>
<keyword evidence="2" id="KW-0732">Signal</keyword>
<accession>A0A7J6S3H3</accession>
<evidence type="ECO:0000256" key="1">
    <source>
        <dbReference type="SAM" id="MobiDB-lite"/>
    </source>
</evidence>
<sequence>MRTSMLAWLISAQVVVIILTSAQDVGRFLHDPYDGLPKPSVIYTMAYEVSDYHKLTLKIDVTGARTDRGNATVIVDDHLSLGPCLLEEGTSKGSYTTYCLKFDGSSEPTRDDWYDVLDTFLMDNGIIGSDEEYADPDSDDDWDLTVLRAELRGRPAKASSHSSLACAPAGRK</sequence>
<feature type="signal peptide" evidence="2">
    <location>
        <begin position="1"/>
        <end position="22"/>
    </location>
</feature>
<protein>
    <submittedName>
        <fullName evidence="3">Uncharacterized protein</fullName>
    </submittedName>
</protein>
<evidence type="ECO:0000313" key="4">
    <source>
        <dbReference type="Proteomes" id="UP000553632"/>
    </source>
</evidence>
<organism evidence="3 4">
    <name type="scientific">Perkinsus olseni</name>
    <name type="common">Perkinsus atlanticus</name>
    <dbReference type="NCBI Taxonomy" id="32597"/>
    <lineage>
        <taxon>Eukaryota</taxon>
        <taxon>Sar</taxon>
        <taxon>Alveolata</taxon>
        <taxon>Perkinsozoa</taxon>
        <taxon>Perkinsea</taxon>
        <taxon>Perkinsida</taxon>
        <taxon>Perkinsidae</taxon>
        <taxon>Perkinsus</taxon>
    </lineage>
</organism>
<gene>
    <name evidence="3" type="ORF">FOZ63_016821</name>
</gene>
<name>A0A7J6S3H3_PEROL</name>
<feature type="region of interest" description="Disordered" evidence="1">
    <location>
        <begin position="153"/>
        <end position="172"/>
    </location>
</feature>
<proteinExistence type="predicted"/>
<evidence type="ECO:0000313" key="3">
    <source>
        <dbReference type="EMBL" id="KAF4727243.1"/>
    </source>
</evidence>
<comment type="caution">
    <text evidence="3">The sequence shown here is derived from an EMBL/GenBank/DDBJ whole genome shotgun (WGS) entry which is preliminary data.</text>
</comment>
<dbReference type="EMBL" id="JABANO010021173">
    <property type="protein sequence ID" value="KAF4727243.1"/>
    <property type="molecule type" value="Genomic_DNA"/>
</dbReference>
<keyword evidence="4" id="KW-1185">Reference proteome</keyword>